<keyword evidence="4" id="KW-1185">Reference proteome</keyword>
<gene>
    <name evidence="3" type="ORF">GCM10022406_26060</name>
</gene>
<dbReference type="InterPro" id="IPR045800">
    <property type="entry name" value="HMBD"/>
</dbReference>
<evidence type="ECO:0000256" key="1">
    <source>
        <dbReference type="SAM" id="SignalP"/>
    </source>
</evidence>
<dbReference type="EMBL" id="BAABDH010000041">
    <property type="protein sequence ID" value="GAA3940885.1"/>
    <property type="molecule type" value="Genomic_DNA"/>
</dbReference>
<evidence type="ECO:0000313" key="3">
    <source>
        <dbReference type="EMBL" id="GAA3940885.1"/>
    </source>
</evidence>
<dbReference type="RefSeq" id="WP_345114556.1">
    <property type="nucleotide sequence ID" value="NZ_BAABDH010000041.1"/>
</dbReference>
<name>A0ABP7NB12_9BACT</name>
<feature type="signal peptide" evidence="1">
    <location>
        <begin position="1"/>
        <end position="19"/>
    </location>
</feature>
<evidence type="ECO:0000313" key="4">
    <source>
        <dbReference type="Proteomes" id="UP001499909"/>
    </source>
</evidence>
<reference evidence="4" key="1">
    <citation type="journal article" date="2019" name="Int. J. Syst. Evol. Microbiol.">
        <title>The Global Catalogue of Microorganisms (GCM) 10K type strain sequencing project: providing services to taxonomists for standard genome sequencing and annotation.</title>
        <authorList>
            <consortium name="The Broad Institute Genomics Platform"/>
            <consortium name="The Broad Institute Genome Sequencing Center for Infectious Disease"/>
            <person name="Wu L."/>
            <person name="Ma J."/>
        </authorList>
    </citation>
    <scope>NUCLEOTIDE SEQUENCE [LARGE SCALE GENOMIC DNA]</scope>
    <source>
        <strain evidence="4">JCM 17214</strain>
    </source>
</reference>
<organism evidence="3 4">
    <name type="scientific">Hymenobacter algoricola</name>
    <dbReference type="NCBI Taxonomy" id="486267"/>
    <lineage>
        <taxon>Bacteria</taxon>
        <taxon>Pseudomonadati</taxon>
        <taxon>Bacteroidota</taxon>
        <taxon>Cytophagia</taxon>
        <taxon>Cytophagales</taxon>
        <taxon>Hymenobacteraceae</taxon>
        <taxon>Hymenobacter</taxon>
    </lineage>
</organism>
<dbReference type="PROSITE" id="PS51257">
    <property type="entry name" value="PROKAR_LIPOPROTEIN"/>
    <property type="match status" value="1"/>
</dbReference>
<evidence type="ECO:0000259" key="2">
    <source>
        <dbReference type="Pfam" id="PF19335"/>
    </source>
</evidence>
<accession>A0ABP7NB12</accession>
<feature type="domain" description="Heavy metal binding" evidence="2">
    <location>
        <begin position="42"/>
        <end position="70"/>
    </location>
</feature>
<dbReference type="Pfam" id="PF19335">
    <property type="entry name" value="HMBD"/>
    <property type="match status" value="1"/>
</dbReference>
<dbReference type="Proteomes" id="UP001499909">
    <property type="component" value="Unassembled WGS sequence"/>
</dbReference>
<comment type="caution">
    <text evidence="3">The sequence shown here is derived from an EMBL/GenBank/DDBJ whole genome shotgun (WGS) entry which is preliminary data.</text>
</comment>
<proteinExistence type="predicted"/>
<keyword evidence="1" id="KW-0732">Signal</keyword>
<sequence>MKGKTLFAATLLLAGSLLGACGSKSAETAAPPAPAAKAAAAVYECPMRCAGSTSAKPGTCPVCGMKLEKKS</sequence>
<feature type="chain" id="PRO_5047284393" description="Heavy metal binding domain-containing protein" evidence="1">
    <location>
        <begin position="20"/>
        <end position="71"/>
    </location>
</feature>
<protein>
    <recommendedName>
        <fullName evidence="2">Heavy metal binding domain-containing protein</fullName>
    </recommendedName>
</protein>